<dbReference type="SUPFAM" id="SSF55486">
    <property type="entry name" value="Metalloproteases ('zincins'), catalytic domain"/>
    <property type="match status" value="1"/>
</dbReference>
<feature type="non-terminal residue" evidence="8">
    <location>
        <position position="207"/>
    </location>
</feature>
<evidence type="ECO:0000313" key="9">
    <source>
        <dbReference type="Proteomes" id="UP000095751"/>
    </source>
</evidence>
<dbReference type="PANTHER" id="PTHR46986:SF1">
    <property type="entry name" value="ENDORIBONUCLEASE YBEY, CHLOROPLASTIC"/>
    <property type="match status" value="1"/>
</dbReference>
<evidence type="ECO:0000256" key="1">
    <source>
        <dbReference type="ARBA" id="ARBA00001947"/>
    </source>
</evidence>
<dbReference type="PANTHER" id="PTHR46986">
    <property type="entry name" value="ENDORIBONUCLEASE YBEY, CHLOROPLASTIC"/>
    <property type="match status" value="1"/>
</dbReference>
<comment type="similarity">
    <text evidence="2">Belongs to the endoribonuclease YbeY family.</text>
</comment>
<keyword evidence="4" id="KW-0479">Metal-binding</keyword>
<dbReference type="InterPro" id="IPR023091">
    <property type="entry name" value="MetalPrtase_cat_dom_sf_prd"/>
</dbReference>
<dbReference type="OrthoDB" id="27226at2759"/>
<keyword evidence="5" id="KW-0255">Endonuclease</keyword>
<feature type="non-terminal residue" evidence="8">
    <location>
        <position position="1"/>
    </location>
</feature>
<dbReference type="HAMAP" id="MF_00009">
    <property type="entry name" value="Endoribonucl_YbeY"/>
    <property type="match status" value="1"/>
</dbReference>
<dbReference type="Proteomes" id="UP000095751">
    <property type="component" value="Unassembled WGS sequence"/>
</dbReference>
<proteinExistence type="inferred from homology"/>
<dbReference type="GO" id="GO:0004222">
    <property type="term" value="F:metalloendopeptidase activity"/>
    <property type="evidence" value="ECO:0007669"/>
    <property type="project" value="InterPro"/>
</dbReference>
<dbReference type="InParanoid" id="A0A1E7FK77"/>
<dbReference type="AlphaFoldDB" id="A0A1E7FK77"/>
<keyword evidence="6" id="KW-0378">Hydrolase</keyword>
<dbReference type="InterPro" id="IPR020549">
    <property type="entry name" value="YbeY_CS"/>
</dbReference>
<keyword evidence="3" id="KW-0540">Nuclease</keyword>
<evidence type="ECO:0000256" key="5">
    <source>
        <dbReference type="ARBA" id="ARBA00022759"/>
    </source>
</evidence>
<dbReference type="GO" id="GO:0046872">
    <property type="term" value="F:metal ion binding"/>
    <property type="evidence" value="ECO:0007669"/>
    <property type="project" value="UniProtKB-KW"/>
</dbReference>
<dbReference type="Gene3D" id="3.40.390.30">
    <property type="entry name" value="Metalloproteases ('zincins'), catalytic domain"/>
    <property type="match status" value="1"/>
</dbReference>
<evidence type="ECO:0000256" key="3">
    <source>
        <dbReference type="ARBA" id="ARBA00022722"/>
    </source>
</evidence>
<name>A0A1E7FK77_9STRA</name>
<gene>
    <name evidence="8" type="ORF">FRACYDRAFT_153089</name>
</gene>
<dbReference type="PROSITE" id="PS01306">
    <property type="entry name" value="UPF0054"/>
    <property type="match status" value="1"/>
</dbReference>
<dbReference type="NCBIfam" id="TIGR00043">
    <property type="entry name" value="rRNA maturation RNase YbeY"/>
    <property type="match status" value="2"/>
</dbReference>
<reference evidence="8 9" key="1">
    <citation type="submission" date="2016-09" db="EMBL/GenBank/DDBJ databases">
        <title>Extensive genetic diversity and differential bi-allelic expression allows diatom success in the polar Southern Ocean.</title>
        <authorList>
            <consortium name="DOE Joint Genome Institute"/>
            <person name="Mock T."/>
            <person name="Otillar R.P."/>
            <person name="Strauss J."/>
            <person name="Dupont C."/>
            <person name="Frickenhaus S."/>
            <person name="Maumus F."/>
            <person name="Mcmullan M."/>
            <person name="Sanges R."/>
            <person name="Schmutz J."/>
            <person name="Toseland A."/>
            <person name="Valas R."/>
            <person name="Veluchamy A."/>
            <person name="Ward B.J."/>
            <person name="Allen A."/>
            <person name="Barry K."/>
            <person name="Falciatore A."/>
            <person name="Ferrante M."/>
            <person name="Fortunato A.E."/>
            <person name="Gloeckner G."/>
            <person name="Gruber A."/>
            <person name="Hipkin R."/>
            <person name="Janech M."/>
            <person name="Kroth P."/>
            <person name="Leese F."/>
            <person name="Lindquist E."/>
            <person name="Lyon B.R."/>
            <person name="Martin J."/>
            <person name="Mayer C."/>
            <person name="Parker M."/>
            <person name="Quesneville H."/>
            <person name="Raymond J."/>
            <person name="Uhlig C."/>
            <person name="Valentin K.U."/>
            <person name="Worden A.Z."/>
            <person name="Armbrust E.V."/>
            <person name="Bowler C."/>
            <person name="Green B."/>
            <person name="Moulton V."/>
            <person name="Van Oosterhout C."/>
            <person name="Grigoriev I."/>
        </authorList>
    </citation>
    <scope>NUCLEOTIDE SEQUENCE [LARGE SCALE GENOMIC DNA]</scope>
    <source>
        <strain evidence="8 9">CCMP1102</strain>
    </source>
</reference>
<dbReference type="Pfam" id="PF02130">
    <property type="entry name" value="YbeY"/>
    <property type="match status" value="2"/>
</dbReference>
<dbReference type="InterPro" id="IPR002036">
    <property type="entry name" value="YbeY"/>
</dbReference>
<comment type="cofactor">
    <cofactor evidence="1">
        <name>Zn(2+)</name>
        <dbReference type="ChEBI" id="CHEBI:29105"/>
    </cofactor>
</comment>
<protein>
    <submittedName>
        <fullName evidence="8">Zincin</fullName>
    </submittedName>
</protein>
<sequence length="207" mass="23328">RLFGTKRGIQGNPPGCVSIYNDQKSIKGINEDAISDTISKISKLIGYDTYDVTVLLVDDEEMRETNLESRGIDSPTDILSFPFHQPNFTANDNEAGLLEEPEFDIPDYYTLGDMVICVPYVIRRCQEDILALGDDNDYDDDESDVGGVENDGDRGVCGAMADVRDPEKRIRMLLVHGMLHLVGYDHIEDEDYIEMVEREEEILKEIG</sequence>
<dbReference type="EMBL" id="KV784356">
    <property type="protein sequence ID" value="OEU18568.1"/>
    <property type="molecule type" value="Genomic_DNA"/>
</dbReference>
<organism evidence="8 9">
    <name type="scientific">Fragilariopsis cylindrus CCMP1102</name>
    <dbReference type="NCBI Taxonomy" id="635003"/>
    <lineage>
        <taxon>Eukaryota</taxon>
        <taxon>Sar</taxon>
        <taxon>Stramenopiles</taxon>
        <taxon>Ochrophyta</taxon>
        <taxon>Bacillariophyta</taxon>
        <taxon>Bacillariophyceae</taxon>
        <taxon>Bacillariophycidae</taxon>
        <taxon>Bacillariales</taxon>
        <taxon>Bacillariaceae</taxon>
        <taxon>Fragilariopsis</taxon>
    </lineage>
</organism>
<evidence type="ECO:0000256" key="7">
    <source>
        <dbReference type="ARBA" id="ARBA00022833"/>
    </source>
</evidence>
<dbReference type="GO" id="GO:0006364">
    <property type="term" value="P:rRNA processing"/>
    <property type="evidence" value="ECO:0007669"/>
    <property type="project" value="InterPro"/>
</dbReference>
<evidence type="ECO:0000256" key="6">
    <source>
        <dbReference type="ARBA" id="ARBA00022801"/>
    </source>
</evidence>
<evidence type="ECO:0000256" key="4">
    <source>
        <dbReference type="ARBA" id="ARBA00022723"/>
    </source>
</evidence>
<dbReference type="GO" id="GO:0004519">
    <property type="term" value="F:endonuclease activity"/>
    <property type="evidence" value="ECO:0007669"/>
    <property type="project" value="UniProtKB-KW"/>
</dbReference>
<evidence type="ECO:0000313" key="8">
    <source>
        <dbReference type="EMBL" id="OEU18568.1"/>
    </source>
</evidence>
<keyword evidence="7" id="KW-0862">Zinc</keyword>
<accession>A0A1E7FK77</accession>
<dbReference type="KEGG" id="fcy:FRACYDRAFT_153089"/>
<keyword evidence="9" id="KW-1185">Reference proteome</keyword>
<evidence type="ECO:0000256" key="2">
    <source>
        <dbReference type="ARBA" id="ARBA00010875"/>
    </source>
</evidence>